<feature type="compositionally biased region" description="Basic residues" evidence="1">
    <location>
        <begin position="35"/>
        <end position="49"/>
    </location>
</feature>
<reference evidence="2" key="2">
    <citation type="journal article" date="2021" name="Virus Evol.">
        <title>Viromics of extant insect orders unveil the evolution of the flavi-like superfamily.</title>
        <authorList>
            <person name="Sofia P."/>
            <person name="Simon K."/>
            <person name="Florian Z."/>
            <person name="Alexander D."/>
            <person name="Malte P."/>
            <person name="Shanlin L."/>
            <person name="Xin Z."/>
            <person name="Christian D."/>
            <person name="Bernhard M."/>
            <person name="Sandra J."/>
        </authorList>
    </citation>
    <scope>NUCLEOTIDE SEQUENCE</scope>
    <source>
        <strain evidence="2">OKIAV418</strain>
    </source>
</reference>
<accession>A0A8A6RH48</accession>
<evidence type="ECO:0000256" key="1">
    <source>
        <dbReference type="SAM" id="MobiDB-lite"/>
    </source>
</evidence>
<evidence type="ECO:0000313" key="2">
    <source>
        <dbReference type="EMBL" id="QTJ63616.1"/>
    </source>
</evidence>
<organism evidence="2">
    <name type="scientific">Phasmatodean tombus-related virus</name>
    <dbReference type="NCBI Taxonomy" id="2822558"/>
    <lineage>
        <taxon>Viruses</taxon>
        <taxon>Riboviria</taxon>
        <taxon>Orthornavirae</taxon>
        <taxon>Kitrinoviricota</taxon>
        <taxon>Tolucaviricetes</taxon>
        <taxon>Tolivirales</taxon>
        <taxon>Tombusviridae</taxon>
    </lineage>
</organism>
<name>A0A8A6RH48_9TOMB</name>
<reference evidence="2" key="1">
    <citation type="submission" date="2020-11" db="EMBL/GenBank/DDBJ databases">
        <authorList>
            <person name="Paraskevopoulou S."/>
            <person name="Kaefer S."/>
            <person name="Zirkel F."/>
            <person name="Donath A."/>
            <person name="Petersen M."/>
            <person name="Liu S."/>
            <person name="Zhou X."/>
            <person name="Drosten C."/>
            <person name="Misof B."/>
            <person name="Junglen S."/>
        </authorList>
    </citation>
    <scope>NUCLEOTIDE SEQUENCE</scope>
    <source>
        <strain evidence="2">OKIAV418</strain>
    </source>
</reference>
<sequence>MAVYQYWGAPRRHGYHQLPDEGGNPYVIFREPPRRGVRQRRRQPRRRRATPQGEPLMGLLAGVPTGPIAQSVYTGPPRRATRRQRRDLALVPVPPPYVVDTEDANSEASSVLSVQGDIIELEQPAEPTPETLIMRTKGVNYKKNVHYTKGKIRSQVCNSVEVKESAELPLFVRETEYKTKATKILHRNTRVPALAVDQELGYLLLLEALFLPRTPRLLLQLKLKAKQAMRKYDFSAYTRKEQLELVSEAITFAMQISPQEERCRRLLGSAYETKIRGIHTAFTKGTVYAGGSSLLCCQKQASHLAGS</sequence>
<dbReference type="EMBL" id="MW208788">
    <property type="protein sequence ID" value="QTJ63616.1"/>
    <property type="molecule type" value="Genomic_RNA"/>
</dbReference>
<proteinExistence type="predicted"/>
<protein>
    <submittedName>
        <fullName evidence="2">Uncharacterized protein</fullName>
    </submittedName>
</protein>
<feature type="region of interest" description="Disordered" evidence="1">
    <location>
        <begin position="18"/>
        <end position="61"/>
    </location>
</feature>